<feature type="region of interest" description="Disordered" evidence="1">
    <location>
        <begin position="76"/>
        <end position="104"/>
    </location>
</feature>
<comment type="caution">
    <text evidence="2">The sequence shown here is derived from an EMBL/GenBank/DDBJ whole genome shotgun (WGS) entry which is preliminary data.</text>
</comment>
<organism evidence="2 3">
    <name type="scientific">Novosphingobium pentaromativorans US6-1</name>
    <dbReference type="NCBI Taxonomy" id="1088721"/>
    <lineage>
        <taxon>Bacteria</taxon>
        <taxon>Pseudomonadati</taxon>
        <taxon>Pseudomonadota</taxon>
        <taxon>Alphaproteobacteria</taxon>
        <taxon>Sphingomonadales</taxon>
        <taxon>Sphingomonadaceae</taxon>
        <taxon>Novosphingobium</taxon>
    </lineage>
</organism>
<proteinExistence type="predicted"/>
<keyword evidence="3" id="KW-1185">Reference proteome</keyword>
<evidence type="ECO:0000313" key="3">
    <source>
        <dbReference type="Proteomes" id="UP000004030"/>
    </source>
</evidence>
<gene>
    <name evidence="2" type="ORF">NSU_2394</name>
</gene>
<feature type="compositionally biased region" description="Low complexity" evidence="1">
    <location>
        <begin position="79"/>
        <end position="92"/>
    </location>
</feature>
<dbReference type="EMBL" id="AGFM01000035">
    <property type="protein sequence ID" value="EHJ60658.1"/>
    <property type="molecule type" value="Genomic_DNA"/>
</dbReference>
<sequence>MDMPKKTDRERLADLEARQRMMAEEVEKTRRALRGKYADIVADLPVEDLTEREFRDLLAASIRCGGAVAVSALRALPEASASSKSGTSANSKSSRRDGPATSMA</sequence>
<dbReference type="eggNOG" id="ENOG5030S5N">
    <property type="taxonomic scope" value="Bacteria"/>
</dbReference>
<evidence type="ECO:0000313" key="2">
    <source>
        <dbReference type="EMBL" id="EHJ60658.1"/>
    </source>
</evidence>
<protein>
    <submittedName>
        <fullName evidence="2">Uncharacterized protein</fullName>
    </submittedName>
</protein>
<dbReference type="AlphaFoldDB" id="G6EDH3"/>
<dbReference type="PATRIC" id="fig|1088721.3.peg.2368"/>
<name>G6EDH3_9SPHN</name>
<reference evidence="2 3" key="1">
    <citation type="journal article" date="2012" name="J. Bacteriol.">
        <title>Genome sequence of benzo(a)pyrene-degrading bacterium Novosphingobium pentaromativorans US6-1.</title>
        <authorList>
            <person name="Luo Y.R."/>
            <person name="Kang S.G."/>
            <person name="Kim S.J."/>
            <person name="Kim M.R."/>
            <person name="Li N."/>
            <person name="Lee J.H."/>
            <person name="Kwon K.K."/>
        </authorList>
    </citation>
    <scope>NUCLEOTIDE SEQUENCE [LARGE SCALE GENOMIC DNA]</scope>
    <source>
        <strain evidence="2 3">US6-1</strain>
    </source>
</reference>
<accession>G6EDH3</accession>
<evidence type="ECO:0000256" key="1">
    <source>
        <dbReference type="SAM" id="MobiDB-lite"/>
    </source>
</evidence>
<dbReference type="Proteomes" id="UP000004030">
    <property type="component" value="Unassembled WGS sequence"/>
</dbReference>